<evidence type="ECO:0000259" key="1">
    <source>
        <dbReference type="Pfam" id="PF02541"/>
    </source>
</evidence>
<evidence type="ECO:0000313" key="2">
    <source>
        <dbReference type="EMBL" id="SDB79919.1"/>
    </source>
</evidence>
<dbReference type="Proteomes" id="UP000199086">
    <property type="component" value="Unassembled WGS sequence"/>
</dbReference>
<organism evidence="2 3">
    <name type="scientific">Raineyella antarctica</name>
    <dbReference type="NCBI Taxonomy" id="1577474"/>
    <lineage>
        <taxon>Bacteria</taxon>
        <taxon>Bacillati</taxon>
        <taxon>Actinomycetota</taxon>
        <taxon>Actinomycetes</taxon>
        <taxon>Propionibacteriales</taxon>
        <taxon>Propionibacteriaceae</taxon>
        <taxon>Raineyella</taxon>
    </lineage>
</organism>
<sequence>MRAAGIDCGTNSVRLLVIEADTPQGPVRELTRQLRLVRLGEGVDATGEFSRAALARTFAALDEYAAIIREAGIAPEHLRMVATSAARDVRNLEAFTEGVRARLGVAPEVIPGRQEAALSFAGALTGLRAAGVGVTGPVLVTDVGGGSTEFALGDPDGGLGRAVSLDIGSVRLRERSMPGDPPGADELAATRAIIDAALDTSGIDFASVRDWVGVAGTVTSLMAAHLELAAYDRDRVHGARMELPALQRLAERFCASTVAELRDIPSLHPQRAEVISAGALILERISRRLSVPTLLVSETDILDGVADSALHAGGRATS</sequence>
<protein>
    <submittedName>
        <fullName evidence="2">Exopolyphosphatase / guanosine-5'-triphosphate,3'-diphosphate pyrophosphatase</fullName>
    </submittedName>
</protein>
<gene>
    <name evidence="2" type="ORF">GA0111570_101191</name>
</gene>
<dbReference type="GO" id="GO:0016462">
    <property type="term" value="F:pyrophosphatase activity"/>
    <property type="evidence" value="ECO:0007669"/>
    <property type="project" value="TreeGrafter"/>
</dbReference>
<dbReference type="InterPro" id="IPR043129">
    <property type="entry name" value="ATPase_NBD"/>
</dbReference>
<keyword evidence="3" id="KW-1185">Reference proteome</keyword>
<dbReference type="PANTHER" id="PTHR30005">
    <property type="entry name" value="EXOPOLYPHOSPHATASE"/>
    <property type="match status" value="1"/>
</dbReference>
<accession>A0A1G6GDC8</accession>
<reference evidence="2 3" key="1">
    <citation type="submission" date="2016-06" db="EMBL/GenBank/DDBJ databases">
        <authorList>
            <person name="Olsen C.W."/>
            <person name="Carey S."/>
            <person name="Hinshaw L."/>
            <person name="Karasin A.I."/>
        </authorList>
    </citation>
    <scope>NUCLEOTIDE SEQUENCE [LARGE SCALE GENOMIC DNA]</scope>
    <source>
        <strain evidence="2 3">LZ-22</strain>
    </source>
</reference>
<name>A0A1G6GDC8_9ACTN</name>
<dbReference type="SUPFAM" id="SSF53067">
    <property type="entry name" value="Actin-like ATPase domain"/>
    <property type="match status" value="2"/>
</dbReference>
<dbReference type="Gene3D" id="3.30.420.40">
    <property type="match status" value="1"/>
</dbReference>
<dbReference type="EMBL" id="FMYF01000001">
    <property type="protein sequence ID" value="SDB79919.1"/>
    <property type="molecule type" value="Genomic_DNA"/>
</dbReference>
<dbReference type="STRING" id="1577474.GA0111570_101191"/>
<feature type="domain" description="Ppx/GppA phosphatase N-terminal" evidence="1">
    <location>
        <begin position="27"/>
        <end position="311"/>
    </location>
</feature>
<dbReference type="OrthoDB" id="9793035at2"/>
<dbReference type="Pfam" id="PF02541">
    <property type="entry name" value="Ppx-GppA"/>
    <property type="match status" value="1"/>
</dbReference>
<dbReference type="AlphaFoldDB" id="A0A1G6GDC8"/>
<dbReference type="RefSeq" id="WP_092605451.1">
    <property type="nucleotide sequence ID" value="NZ_FMYF01000001.1"/>
</dbReference>
<dbReference type="Gene3D" id="3.30.420.150">
    <property type="entry name" value="Exopolyphosphatase. Domain 2"/>
    <property type="match status" value="1"/>
</dbReference>
<proteinExistence type="predicted"/>
<dbReference type="PANTHER" id="PTHR30005:SF13">
    <property type="entry name" value="EXOPOLYPHOSPHATASE 2"/>
    <property type="match status" value="1"/>
</dbReference>
<evidence type="ECO:0000313" key="3">
    <source>
        <dbReference type="Proteomes" id="UP000199086"/>
    </source>
</evidence>
<dbReference type="InterPro" id="IPR050273">
    <property type="entry name" value="GppA/Ppx_hydrolase"/>
</dbReference>
<dbReference type="InterPro" id="IPR003695">
    <property type="entry name" value="Ppx_GppA_N"/>
</dbReference>